<keyword evidence="3" id="KW-1185">Reference proteome</keyword>
<name>A5FLH6_FLAJ1</name>
<dbReference type="AlphaFoldDB" id="A5FLH6"/>
<evidence type="ECO:0000313" key="3">
    <source>
        <dbReference type="Proteomes" id="UP000006694"/>
    </source>
</evidence>
<protein>
    <submittedName>
        <fullName evidence="2">Uncharacterized phage-associated protein</fullName>
    </submittedName>
</protein>
<dbReference type="Proteomes" id="UP000006694">
    <property type="component" value="Chromosome"/>
</dbReference>
<dbReference type="EMBL" id="CP000685">
    <property type="protein sequence ID" value="ABQ03951.1"/>
    <property type="molecule type" value="Genomic_DNA"/>
</dbReference>
<dbReference type="eggNOG" id="COG3600">
    <property type="taxonomic scope" value="Bacteria"/>
</dbReference>
<accession>A5FLH6</accession>
<proteinExistence type="predicted"/>
<organism evidence="2 3">
    <name type="scientific">Flavobacterium johnsoniae (strain ATCC 17061 / DSM 2064 / JCM 8514 / BCRC 14874 / CCUG 350202 / NBRC 14942 / NCIMB 11054 / UW101)</name>
    <name type="common">Cytophaga johnsonae</name>
    <dbReference type="NCBI Taxonomy" id="376686"/>
    <lineage>
        <taxon>Bacteria</taxon>
        <taxon>Pseudomonadati</taxon>
        <taxon>Bacteroidota</taxon>
        <taxon>Flavobacteriia</taxon>
        <taxon>Flavobacteriales</taxon>
        <taxon>Flavobacteriaceae</taxon>
        <taxon>Flavobacterium</taxon>
    </lineage>
</organism>
<dbReference type="STRING" id="376686.Fjoh_0917"/>
<evidence type="ECO:0000313" key="2">
    <source>
        <dbReference type="EMBL" id="ABQ03951.1"/>
    </source>
</evidence>
<gene>
    <name evidence="2" type="ordered locus">Fjoh_0917</name>
</gene>
<reference evidence="2 3" key="1">
    <citation type="journal article" date="2009" name="Appl. Environ. Microbiol.">
        <title>Novel features of the polysaccharide-digesting gliding bacterium Flavobacterium johnsoniae as revealed by genome sequence analysis.</title>
        <authorList>
            <person name="McBride M.J."/>
            <person name="Xie G."/>
            <person name="Martens E.C."/>
            <person name="Lapidus A."/>
            <person name="Henrissat B."/>
            <person name="Rhodes R.G."/>
            <person name="Goltsman E."/>
            <person name="Wang W."/>
            <person name="Xu J."/>
            <person name="Hunnicutt D.W."/>
            <person name="Staroscik A.M."/>
            <person name="Hoover T.R."/>
            <person name="Cheng Y.Q."/>
            <person name="Stein J.L."/>
        </authorList>
    </citation>
    <scope>NUCLEOTIDE SEQUENCE [LARGE SCALE GENOMIC DNA]</scope>
    <source>
        <strain evidence="3">ATCC 17061 / DSM 2064 / JCM 8514 / BCRC 14874 / CCUG 350202 / NBRC 14942 / NCIMB 11054 / UW101</strain>
    </source>
</reference>
<dbReference type="Pfam" id="PF13274">
    <property type="entry name" value="SocA_Panacea"/>
    <property type="match status" value="1"/>
</dbReference>
<feature type="domain" description="Antitoxin SocA-like Panacea" evidence="1">
    <location>
        <begin position="86"/>
        <end position="181"/>
    </location>
</feature>
<evidence type="ECO:0000259" key="1">
    <source>
        <dbReference type="Pfam" id="PF13274"/>
    </source>
</evidence>
<sequence>MIFRSYLLGSNKYRKFTQQIFYIYSRLFITKNESTDFHCINKLNYSVIFLNLQKNNSMAYNVVDIANKIIANINTEAGDLISNLKLQKLLYYMQGYYIAIFNKKLFDDVIEAWQYGPVVPTMYMHFKEFGSSAITISDEIKENIIRLNTDEEENLFNDVFEQYNQYSAIALMNMTHDEKPWRQIFNANPKGEIDFDLLKDFFLTQVEDD</sequence>
<dbReference type="KEGG" id="fjo:Fjoh_0917"/>
<dbReference type="InterPro" id="IPR025272">
    <property type="entry name" value="SocA_Panacea"/>
</dbReference>
<dbReference type="HOGENOM" id="CLU_110683_4_0_10"/>